<dbReference type="Pfam" id="PF00378">
    <property type="entry name" value="ECH_1"/>
    <property type="match status" value="1"/>
</dbReference>
<dbReference type="InterPro" id="IPR018376">
    <property type="entry name" value="Enoyl-CoA_hyd/isom_CS"/>
</dbReference>
<dbReference type="Proteomes" id="UP000287447">
    <property type="component" value="Unassembled WGS sequence"/>
</dbReference>
<dbReference type="Gene3D" id="1.10.12.10">
    <property type="entry name" value="Lyase 2-enoyl-coa Hydratase, Chain A, domain 2"/>
    <property type="match status" value="1"/>
</dbReference>
<evidence type="ECO:0000256" key="1">
    <source>
        <dbReference type="ARBA" id="ARBA00005254"/>
    </source>
</evidence>
<dbReference type="Gene3D" id="3.90.226.10">
    <property type="entry name" value="2-enoyl-CoA Hydratase, Chain A, domain 1"/>
    <property type="match status" value="1"/>
</dbReference>
<reference evidence="4" key="1">
    <citation type="submission" date="2019-01" db="EMBL/GenBank/DDBJ databases">
        <title>Gri0909 isolated from a small marine red alga.</title>
        <authorList>
            <person name="Kim J."/>
            <person name="Jeong S.E."/>
            <person name="Jeon C.O."/>
        </authorList>
    </citation>
    <scope>NUCLEOTIDE SEQUENCE [LARGE SCALE GENOMIC DNA]</scope>
    <source>
        <strain evidence="4">Gri0909</strain>
    </source>
</reference>
<dbReference type="AlphaFoldDB" id="A0A3S3UKX7"/>
<dbReference type="PROSITE" id="PS00166">
    <property type="entry name" value="ENOYL_COA_HYDRATASE"/>
    <property type="match status" value="1"/>
</dbReference>
<dbReference type="GO" id="GO:0003824">
    <property type="term" value="F:catalytic activity"/>
    <property type="evidence" value="ECO:0007669"/>
    <property type="project" value="InterPro"/>
</dbReference>
<dbReference type="InterPro" id="IPR014748">
    <property type="entry name" value="Enoyl-CoA_hydra_C"/>
</dbReference>
<dbReference type="InterPro" id="IPR029045">
    <property type="entry name" value="ClpP/crotonase-like_dom_sf"/>
</dbReference>
<dbReference type="PANTHER" id="PTHR42964">
    <property type="entry name" value="ENOYL-COA HYDRATASE"/>
    <property type="match status" value="1"/>
</dbReference>
<evidence type="ECO:0000256" key="2">
    <source>
        <dbReference type="RuleBase" id="RU003707"/>
    </source>
</evidence>
<dbReference type="InterPro" id="IPR001753">
    <property type="entry name" value="Enoyl-CoA_hydra/iso"/>
</dbReference>
<evidence type="ECO:0000313" key="3">
    <source>
        <dbReference type="EMBL" id="RVU33669.1"/>
    </source>
</evidence>
<evidence type="ECO:0000313" key="4">
    <source>
        <dbReference type="Proteomes" id="UP000287447"/>
    </source>
</evidence>
<dbReference type="RefSeq" id="WP_127767699.1">
    <property type="nucleotide sequence ID" value="NZ_SADE01000004.1"/>
</dbReference>
<dbReference type="PANTHER" id="PTHR42964:SF1">
    <property type="entry name" value="POLYKETIDE BIOSYNTHESIS ENOYL-COA HYDRATASE PKSH-RELATED"/>
    <property type="match status" value="1"/>
</dbReference>
<comment type="caution">
    <text evidence="3">The sequence shown here is derived from an EMBL/GenBank/DDBJ whole genome shotgun (WGS) entry which is preliminary data.</text>
</comment>
<dbReference type="InterPro" id="IPR051683">
    <property type="entry name" value="Enoyl-CoA_Hydratase/Isomerase"/>
</dbReference>
<sequence>MSYETITLDVGDNGVARLVLNRPAAANALDLQMTLDLMDASIELDHDPKARCIVMEGAGGRFFCAGGDLSAFEKAGEKSPHLVKAMTTNLHAAMSRLARGDAPVIAKVAGTAAGGGLSVALGCDLIVASDEAKFTMAYTRAGLSPDGSSSFYLPRLVGLRRAYDLALTNRVLSAEEAEDWGLINRVVPAADLDAFVDDLAAQLAAGPTAAFGRTKRLLLEGSYSSFETQMERESRAIAESVGSDDGKEGLNAFLNKRKPGFKGH</sequence>
<dbReference type="EMBL" id="SADE01000004">
    <property type="protein sequence ID" value="RVU33669.1"/>
    <property type="molecule type" value="Genomic_DNA"/>
</dbReference>
<name>A0A3S3UKX7_9PROT</name>
<comment type="similarity">
    <text evidence="1 2">Belongs to the enoyl-CoA hydratase/isomerase family.</text>
</comment>
<dbReference type="CDD" id="cd06558">
    <property type="entry name" value="crotonase-like"/>
    <property type="match status" value="1"/>
</dbReference>
<dbReference type="OrthoDB" id="9781757at2"/>
<proteinExistence type="inferred from homology"/>
<protein>
    <submittedName>
        <fullName evidence="3">Enoyl-CoA hydratase</fullName>
    </submittedName>
</protein>
<dbReference type="SUPFAM" id="SSF52096">
    <property type="entry name" value="ClpP/crotonase"/>
    <property type="match status" value="1"/>
</dbReference>
<organism evidence="3 4">
    <name type="scientific">Hwanghaeella grinnelliae</name>
    <dbReference type="NCBI Taxonomy" id="2500179"/>
    <lineage>
        <taxon>Bacteria</taxon>
        <taxon>Pseudomonadati</taxon>
        <taxon>Pseudomonadota</taxon>
        <taxon>Alphaproteobacteria</taxon>
        <taxon>Rhodospirillales</taxon>
        <taxon>Rhodospirillaceae</taxon>
        <taxon>Hwanghaeella</taxon>
    </lineage>
</organism>
<accession>A0A3S3UKX7</accession>
<keyword evidence="4" id="KW-1185">Reference proteome</keyword>
<gene>
    <name evidence="3" type="ORF">EOI86_21170</name>
</gene>